<dbReference type="GO" id="GO:0016851">
    <property type="term" value="F:magnesium chelatase activity"/>
    <property type="evidence" value="ECO:0007669"/>
    <property type="project" value="UniProtKB-EC"/>
</dbReference>
<dbReference type="InterPro" id="IPR052041">
    <property type="entry name" value="Nucleic_acid_metab_PIN/TRAM"/>
</dbReference>
<dbReference type="Proteomes" id="UP000756346">
    <property type="component" value="Unassembled WGS sequence"/>
</dbReference>
<dbReference type="Pfam" id="PF17863">
    <property type="entry name" value="AAA_lid_2"/>
    <property type="match status" value="1"/>
</dbReference>
<evidence type="ECO:0000256" key="1">
    <source>
        <dbReference type="ARBA" id="ARBA00012825"/>
    </source>
</evidence>
<evidence type="ECO:0000313" key="5">
    <source>
        <dbReference type="EMBL" id="KAH7033235.1"/>
    </source>
</evidence>
<comment type="pathway">
    <text evidence="2">Porphyrin-containing compound metabolism.</text>
</comment>
<name>A0A9P9BRW3_9PEZI</name>
<evidence type="ECO:0000259" key="4">
    <source>
        <dbReference type="Pfam" id="PF17863"/>
    </source>
</evidence>
<feature type="region of interest" description="Disordered" evidence="3">
    <location>
        <begin position="233"/>
        <end position="295"/>
    </location>
</feature>
<dbReference type="GeneID" id="70183179"/>
<comment type="caution">
    <text evidence="5">The sequence shown here is derived from an EMBL/GenBank/DDBJ whole genome shotgun (WGS) entry which is preliminary data.</text>
</comment>
<dbReference type="AlphaFoldDB" id="A0A9P9BRW3"/>
<dbReference type="PANTHER" id="PTHR11603">
    <property type="entry name" value="AAA FAMILY ATPASE"/>
    <property type="match status" value="1"/>
</dbReference>
<dbReference type="InterPro" id="IPR041628">
    <property type="entry name" value="ChlI/MoxR_AAA_lid"/>
</dbReference>
<gene>
    <name evidence="5" type="ORF">B0I36DRAFT_321016</name>
</gene>
<organism evidence="5 6">
    <name type="scientific">Microdochium trichocladiopsis</name>
    <dbReference type="NCBI Taxonomy" id="1682393"/>
    <lineage>
        <taxon>Eukaryota</taxon>
        <taxon>Fungi</taxon>
        <taxon>Dikarya</taxon>
        <taxon>Ascomycota</taxon>
        <taxon>Pezizomycotina</taxon>
        <taxon>Sordariomycetes</taxon>
        <taxon>Xylariomycetidae</taxon>
        <taxon>Xylariales</taxon>
        <taxon>Microdochiaceae</taxon>
        <taxon>Microdochium</taxon>
    </lineage>
</organism>
<evidence type="ECO:0000256" key="3">
    <source>
        <dbReference type="SAM" id="MobiDB-lite"/>
    </source>
</evidence>
<dbReference type="EMBL" id="JAGTJQ010000004">
    <property type="protein sequence ID" value="KAH7033235.1"/>
    <property type="molecule type" value="Genomic_DNA"/>
</dbReference>
<evidence type="ECO:0000256" key="2">
    <source>
        <dbReference type="ARBA" id="ARBA00023444"/>
    </source>
</evidence>
<dbReference type="Gene3D" id="1.10.8.80">
    <property type="entry name" value="Magnesium chelatase subunit I, C-Terminal domain"/>
    <property type="match status" value="1"/>
</dbReference>
<feature type="compositionally biased region" description="Acidic residues" evidence="3">
    <location>
        <begin position="233"/>
        <end position="246"/>
    </location>
</feature>
<feature type="domain" description="ChlI/MoxR AAA lid" evidence="4">
    <location>
        <begin position="346"/>
        <end position="405"/>
    </location>
</feature>
<protein>
    <recommendedName>
        <fullName evidence="1">magnesium chelatase</fullName>
        <ecNumber evidence="1">6.6.1.1</ecNumber>
    </recommendedName>
</protein>
<feature type="compositionally biased region" description="Basic residues" evidence="3">
    <location>
        <begin position="284"/>
        <end position="295"/>
    </location>
</feature>
<feature type="region of interest" description="Disordered" evidence="3">
    <location>
        <begin position="101"/>
        <end position="145"/>
    </location>
</feature>
<reference evidence="5" key="1">
    <citation type="journal article" date="2021" name="Nat. Commun.">
        <title>Genetic determinants of endophytism in the Arabidopsis root mycobiome.</title>
        <authorList>
            <person name="Mesny F."/>
            <person name="Miyauchi S."/>
            <person name="Thiergart T."/>
            <person name="Pickel B."/>
            <person name="Atanasova L."/>
            <person name="Karlsson M."/>
            <person name="Huettel B."/>
            <person name="Barry K.W."/>
            <person name="Haridas S."/>
            <person name="Chen C."/>
            <person name="Bauer D."/>
            <person name="Andreopoulos W."/>
            <person name="Pangilinan J."/>
            <person name="LaButti K."/>
            <person name="Riley R."/>
            <person name="Lipzen A."/>
            <person name="Clum A."/>
            <person name="Drula E."/>
            <person name="Henrissat B."/>
            <person name="Kohler A."/>
            <person name="Grigoriev I.V."/>
            <person name="Martin F.M."/>
            <person name="Hacquard S."/>
        </authorList>
    </citation>
    <scope>NUCLEOTIDE SEQUENCE</scope>
    <source>
        <strain evidence="5">MPI-CAGE-CH-0230</strain>
    </source>
</reference>
<dbReference type="RefSeq" id="XP_046014067.1">
    <property type="nucleotide sequence ID" value="XM_046153633.1"/>
</dbReference>
<dbReference type="EC" id="6.6.1.1" evidence="1"/>
<feature type="compositionally biased region" description="Polar residues" evidence="3">
    <location>
        <begin position="105"/>
        <end position="128"/>
    </location>
</feature>
<dbReference type="OrthoDB" id="5582146at2759"/>
<feature type="compositionally biased region" description="Basic and acidic residues" evidence="3">
    <location>
        <begin position="247"/>
        <end position="266"/>
    </location>
</feature>
<proteinExistence type="predicted"/>
<evidence type="ECO:0000313" key="6">
    <source>
        <dbReference type="Proteomes" id="UP000756346"/>
    </source>
</evidence>
<accession>A0A9P9BRW3</accession>
<sequence>MADEELLHKVHQLGDLDLAALLCLVDRQHCIVSTEPDALDDLVAELQLVAADAFGLTSAVVHCTPRTTLDDLAAALLVPQPTDAAPASHANSPVTSRTAAAASDSYFSSHRTNHRQQGVPSHFSQPSGTDAARHGPVSPSTPGQPPLGIANVILAKDLDHAPKAVQIQCLELLRTRRIFTHTSVQAAPKVFLLIAVLGAESGGAARLTPHLNNYFYIAHWHDAEDGFPRLEEAEDTEDDEVTEDDDSRFSQQDRGRTEPDIDDRSDSFTTSDTHSLASEDSVVRRRSSVGTRRHGTMPRKYLVPRTPAHTPLFGSHDIAALAGRAATVSVDIEVLRYQMNIISFLRMHRAVSGGVQPQATQHFDMLVRSLASLHGLDYATPAIVALAARKIYLHRIHIVAPEDERSMQWGSDLSAVTALLDGVGPEDVIEDVLGMVSPPV</sequence>
<dbReference type="PANTHER" id="PTHR11603:SF132">
    <property type="entry name" value="C2H2-TYPE DOMAIN-CONTAINING PROTEIN"/>
    <property type="match status" value="1"/>
</dbReference>
<keyword evidence="6" id="KW-1185">Reference proteome</keyword>